<evidence type="ECO:0000313" key="1">
    <source>
        <dbReference type="EMBL" id="QEG33647.1"/>
    </source>
</evidence>
<dbReference type="AlphaFoldDB" id="A0A5B9Q3T2"/>
<evidence type="ECO:0000313" key="2">
    <source>
        <dbReference type="Proteomes" id="UP000323917"/>
    </source>
</evidence>
<gene>
    <name evidence="1" type="ORF">Pr1d_09110</name>
</gene>
<proteinExistence type="predicted"/>
<dbReference type="Proteomes" id="UP000323917">
    <property type="component" value="Chromosome"/>
</dbReference>
<dbReference type="EMBL" id="CP042913">
    <property type="protein sequence ID" value="QEG33647.1"/>
    <property type="molecule type" value="Genomic_DNA"/>
</dbReference>
<protein>
    <submittedName>
        <fullName evidence="1">Uncharacterized protein</fullName>
    </submittedName>
</protein>
<reference evidence="1 2" key="1">
    <citation type="submission" date="2019-08" db="EMBL/GenBank/DDBJ databases">
        <title>Deep-cultivation of Planctomycetes and their phenomic and genomic characterization uncovers novel biology.</title>
        <authorList>
            <person name="Wiegand S."/>
            <person name="Jogler M."/>
            <person name="Boedeker C."/>
            <person name="Pinto D."/>
            <person name="Vollmers J."/>
            <person name="Rivas-Marin E."/>
            <person name="Kohn T."/>
            <person name="Peeters S.H."/>
            <person name="Heuer A."/>
            <person name="Rast P."/>
            <person name="Oberbeckmann S."/>
            <person name="Bunk B."/>
            <person name="Jeske O."/>
            <person name="Meyerdierks A."/>
            <person name="Storesund J.E."/>
            <person name="Kallscheuer N."/>
            <person name="Luecker S."/>
            <person name="Lage O.M."/>
            <person name="Pohl T."/>
            <person name="Merkel B.J."/>
            <person name="Hornburger P."/>
            <person name="Mueller R.-W."/>
            <person name="Bruemmer F."/>
            <person name="Labrenz M."/>
            <person name="Spormann A.M."/>
            <person name="Op den Camp H."/>
            <person name="Overmann J."/>
            <person name="Amann R."/>
            <person name="Jetten M.S.M."/>
            <person name="Mascher T."/>
            <person name="Medema M.H."/>
            <person name="Devos D.P."/>
            <person name="Kaster A.-K."/>
            <person name="Ovreas L."/>
            <person name="Rohde M."/>
            <person name="Galperin M.Y."/>
            <person name="Jogler C."/>
        </authorList>
    </citation>
    <scope>NUCLEOTIDE SEQUENCE [LARGE SCALE GENOMIC DNA]</scope>
    <source>
        <strain evidence="1 2">Pr1d</strain>
    </source>
</reference>
<keyword evidence="2" id="KW-1185">Reference proteome</keyword>
<accession>A0A5B9Q3T2</accession>
<organism evidence="1 2">
    <name type="scientific">Bythopirellula goksoeyrii</name>
    <dbReference type="NCBI Taxonomy" id="1400387"/>
    <lineage>
        <taxon>Bacteria</taxon>
        <taxon>Pseudomonadati</taxon>
        <taxon>Planctomycetota</taxon>
        <taxon>Planctomycetia</taxon>
        <taxon>Pirellulales</taxon>
        <taxon>Lacipirellulaceae</taxon>
        <taxon>Bythopirellula</taxon>
    </lineage>
</organism>
<name>A0A5B9Q3T2_9BACT</name>
<dbReference type="KEGG" id="bgok:Pr1d_09110"/>
<sequence length="99" mass="10927">MCFWPVVNLGNEFFNSQVCDSALSIALLFVTLPQLSMASRGCTHRIEVSLEGLVKLQLGTRVAVIGQIPNWKTLLFLADVPFQHKEQGDEAIQEHLGGC</sequence>